<protein>
    <submittedName>
        <fullName evidence="2">Uncharacterized protein</fullName>
    </submittedName>
</protein>
<evidence type="ECO:0000313" key="3">
    <source>
        <dbReference type="Proteomes" id="UP000827284"/>
    </source>
</evidence>
<reference evidence="2" key="1">
    <citation type="submission" date="2021-11" db="EMBL/GenBank/DDBJ databases">
        <authorList>
            <person name="Herlambang A."/>
            <person name="Guo Y."/>
            <person name="Takashima Y."/>
            <person name="Nishizawa T."/>
        </authorList>
    </citation>
    <scope>NUCLEOTIDE SEQUENCE</scope>
    <source>
        <strain evidence="2">E1425</strain>
    </source>
</reference>
<proteinExistence type="predicted"/>
<dbReference type="EMBL" id="BQFW01000001">
    <property type="protein sequence ID" value="GJJ67713.1"/>
    <property type="molecule type" value="Genomic_DNA"/>
</dbReference>
<feature type="region of interest" description="Disordered" evidence="1">
    <location>
        <begin position="80"/>
        <end position="104"/>
    </location>
</feature>
<gene>
    <name evidence="2" type="ORF">EMPS_00059</name>
</gene>
<accession>A0A9P3GYZ5</accession>
<organism evidence="2 3">
    <name type="scientific">Entomortierella parvispora</name>
    <dbReference type="NCBI Taxonomy" id="205924"/>
    <lineage>
        <taxon>Eukaryota</taxon>
        <taxon>Fungi</taxon>
        <taxon>Fungi incertae sedis</taxon>
        <taxon>Mucoromycota</taxon>
        <taxon>Mortierellomycotina</taxon>
        <taxon>Mortierellomycetes</taxon>
        <taxon>Mortierellales</taxon>
        <taxon>Mortierellaceae</taxon>
        <taxon>Entomortierella</taxon>
    </lineage>
</organism>
<dbReference type="Proteomes" id="UP000827284">
    <property type="component" value="Unassembled WGS sequence"/>
</dbReference>
<evidence type="ECO:0000313" key="2">
    <source>
        <dbReference type="EMBL" id="GJJ67713.1"/>
    </source>
</evidence>
<dbReference type="AlphaFoldDB" id="A0A9P3GYZ5"/>
<reference evidence="2" key="2">
    <citation type="journal article" date="2022" name="Microbiol. Resour. Announc.">
        <title>Whole-Genome Sequence of Entomortierella parvispora E1425, a Mucoromycotan Fungus Associated with Burkholderiaceae-Related Endosymbiotic Bacteria.</title>
        <authorList>
            <person name="Herlambang A."/>
            <person name="Guo Y."/>
            <person name="Takashima Y."/>
            <person name="Narisawa K."/>
            <person name="Ohta H."/>
            <person name="Nishizawa T."/>
        </authorList>
    </citation>
    <scope>NUCLEOTIDE SEQUENCE</scope>
    <source>
        <strain evidence="2">E1425</strain>
    </source>
</reference>
<evidence type="ECO:0000256" key="1">
    <source>
        <dbReference type="SAM" id="MobiDB-lite"/>
    </source>
</evidence>
<sequence>MLGQNIEHMKLRRIPKEKTYTCADEETPAEEGGALGPMKCGEKTAIVIDFLNAGGVDGETRTTCLHQQKVIDAINDTISGSRHEQQEIRPSPMMSAFRPSNYKM</sequence>
<name>A0A9P3GYZ5_9FUNG</name>
<comment type="caution">
    <text evidence="2">The sequence shown here is derived from an EMBL/GenBank/DDBJ whole genome shotgun (WGS) entry which is preliminary data.</text>
</comment>
<keyword evidence="3" id="KW-1185">Reference proteome</keyword>